<accession>A0A645A9S2</accession>
<gene>
    <name evidence="2" type="ORF">SDC9_96674</name>
</gene>
<organism evidence="2">
    <name type="scientific">bioreactor metagenome</name>
    <dbReference type="NCBI Taxonomy" id="1076179"/>
    <lineage>
        <taxon>unclassified sequences</taxon>
        <taxon>metagenomes</taxon>
        <taxon>ecological metagenomes</taxon>
    </lineage>
</organism>
<sequence>MHTAPITGGRKIFRYHAITAIDAQIDVVVVDQQQRTAGTGDFAQFVIHPQSGMENQPVHAVAGIGQLGQIHMIADIVGGDGFLPARITPFRLFRAQEGRPGNIGVGNQKADPGDVARTGKRRILVSIIGQRVIVFSGVERHGQTDGFKIVDAAGAAGARPGRGERGQQHRRQDRDNGNYHQKFYQCEAGIPARPPGTCLSGYADV</sequence>
<comment type="caution">
    <text evidence="2">The sequence shown here is derived from an EMBL/GenBank/DDBJ whole genome shotgun (WGS) entry which is preliminary data.</text>
</comment>
<evidence type="ECO:0000313" key="2">
    <source>
        <dbReference type="EMBL" id="MPM49940.1"/>
    </source>
</evidence>
<name>A0A645A9S2_9ZZZZ</name>
<evidence type="ECO:0000256" key="1">
    <source>
        <dbReference type="SAM" id="MobiDB-lite"/>
    </source>
</evidence>
<reference evidence="2" key="1">
    <citation type="submission" date="2019-08" db="EMBL/GenBank/DDBJ databases">
        <authorList>
            <person name="Kucharzyk K."/>
            <person name="Murdoch R.W."/>
            <person name="Higgins S."/>
            <person name="Loffler F."/>
        </authorList>
    </citation>
    <scope>NUCLEOTIDE SEQUENCE</scope>
</reference>
<dbReference type="AlphaFoldDB" id="A0A645A9S2"/>
<feature type="compositionally biased region" description="Basic and acidic residues" evidence="1">
    <location>
        <begin position="161"/>
        <end position="177"/>
    </location>
</feature>
<proteinExistence type="predicted"/>
<protein>
    <submittedName>
        <fullName evidence="2">Uncharacterized protein</fullName>
    </submittedName>
</protein>
<feature type="region of interest" description="Disordered" evidence="1">
    <location>
        <begin position="154"/>
        <end position="178"/>
    </location>
</feature>
<dbReference type="EMBL" id="VSSQ01012738">
    <property type="protein sequence ID" value="MPM49940.1"/>
    <property type="molecule type" value="Genomic_DNA"/>
</dbReference>